<evidence type="ECO:0000256" key="15">
    <source>
        <dbReference type="SAM" id="Phobius"/>
    </source>
</evidence>
<keyword evidence="4" id="KW-0997">Cell inner membrane</keyword>
<dbReference type="PANTHER" id="PTHR28259">
    <property type="entry name" value="FLUORIDE EXPORT PROTEIN 1-RELATED"/>
    <property type="match status" value="1"/>
</dbReference>
<dbReference type="PANTHER" id="PTHR28259:SF18">
    <property type="entry name" value="FLUORIDE-SPECIFIC ION CHANNEL FLUC"/>
    <property type="match status" value="1"/>
</dbReference>
<evidence type="ECO:0000256" key="13">
    <source>
        <dbReference type="ARBA" id="ARBA00035585"/>
    </source>
</evidence>
<keyword evidence="17" id="KW-1185">Reference proteome</keyword>
<evidence type="ECO:0000256" key="8">
    <source>
        <dbReference type="ARBA" id="ARBA00023053"/>
    </source>
</evidence>
<evidence type="ECO:0000256" key="9">
    <source>
        <dbReference type="ARBA" id="ARBA00023065"/>
    </source>
</evidence>
<keyword evidence="9" id="KW-0406">Ion transport</keyword>
<evidence type="ECO:0000256" key="14">
    <source>
        <dbReference type="ARBA" id="ARBA00049940"/>
    </source>
</evidence>
<dbReference type="Pfam" id="PF02537">
    <property type="entry name" value="CRCB"/>
    <property type="match status" value="1"/>
</dbReference>
<keyword evidence="3" id="KW-1003">Cell membrane</keyword>
<feature type="non-terminal residue" evidence="16">
    <location>
        <position position="104"/>
    </location>
</feature>
<keyword evidence="7 15" id="KW-1133">Transmembrane helix</keyword>
<feature type="transmembrane region" description="Helical" evidence="15">
    <location>
        <begin position="67"/>
        <end position="85"/>
    </location>
</feature>
<dbReference type="HAMAP" id="MF_00454">
    <property type="entry name" value="FluC"/>
    <property type="match status" value="1"/>
</dbReference>
<dbReference type="RefSeq" id="WP_349173812.1">
    <property type="nucleotide sequence ID" value="NZ_JBBMEU010000055.1"/>
</dbReference>
<evidence type="ECO:0000313" key="16">
    <source>
        <dbReference type="EMBL" id="MEQ2422839.1"/>
    </source>
</evidence>
<evidence type="ECO:0000256" key="4">
    <source>
        <dbReference type="ARBA" id="ARBA00022519"/>
    </source>
</evidence>
<keyword evidence="5 15" id="KW-0812">Transmembrane</keyword>
<evidence type="ECO:0000256" key="10">
    <source>
        <dbReference type="ARBA" id="ARBA00023136"/>
    </source>
</evidence>
<evidence type="ECO:0000256" key="7">
    <source>
        <dbReference type="ARBA" id="ARBA00022989"/>
    </source>
</evidence>
<evidence type="ECO:0000313" key="17">
    <source>
        <dbReference type="Proteomes" id="UP001433088"/>
    </source>
</evidence>
<dbReference type="InterPro" id="IPR003691">
    <property type="entry name" value="FluC"/>
</dbReference>
<comment type="subcellular location">
    <subcellularLocation>
        <location evidence="1">Cell membrane</location>
        <topology evidence="1">Multi-pass membrane protein</topology>
    </subcellularLocation>
</comment>
<dbReference type="NCBIfam" id="TIGR00494">
    <property type="entry name" value="crcB"/>
    <property type="match status" value="1"/>
</dbReference>
<comment type="similarity">
    <text evidence="12">Belongs to the fluoride channel Fluc/FEX (TC 1.A.43) family.</text>
</comment>
<dbReference type="Proteomes" id="UP001433088">
    <property type="component" value="Unassembled WGS sequence"/>
</dbReference>
<sequence length="104" mass="11192">MEKVLFVALGGGIGAALRYLLTELANLHGGVFFPYGTILANLIGSFCIGILFVFFSESSDLSPIVKLFFVTGILGGFTTFSTYNMELLTFVRTGAVFPALAYFS</sequence>
<comment type="catalytic activity">
    <reaction evidence="13">
        <text>fluoride(in) = fluoride(out)</text>
        <dbReference type="Rhea" id="RHEA:76159"/>
        <dbReference type="ChEBI" id="CHEBI:17051"/>
    </reaction>
    <physiologicalReaction direction="left-to-right" evidence="13">
        <dbReference type="Rhea" id="RHEA:76160"/>
    </physiologicalReaction>
</comment>
<evidence type="ECO:0000256" key="2">
    <source>
        <dbReference type="ARBA" id="ARBA00022448"/>
    </source>
</evidence>
<dbReference type="EMBL" id="JBBMEU010000055">
    <property type="protein sequence ID" value="MEQ2422839.1"/>
    <property type="molecule type" value="Genomic_DNA"/>
</dbReference>
<evidence type="ECO:0000256" key="11">
    <source>
        <dbReference type="ARBA" id="ARBA00023303"/>
    </source>
</evidence>
<comment type="function">
    <text evidence="14">Fluoride-specific ion channel. Important for reducing fluoride concentration in the cell, thus reducing its toxicity.</text>
</comment>
<proteinExistence type="inferred from homology"/>
<gene>
    <name evidence="16" type="primary">crcB</name>
    <name evidence="16" type="ORF">WMO23_08890</name>
</gene>
<keyword evidence="8" id="KW-0915">Sodium</keyword>
<protein>
    <submittedName>
        <fullName evidence="16">Fluoride efflux transporter CrcB</fullName>
    </submittedName>
</protein>
<keyword evidence="6" id="KW-0479">Metal-binding</keyword>
<evidence type="ECO:0000256" key="1">
    <source>
        <dbReference type="ARBA" id="ARBA00004651"/>
    </source>
</evidence>
<name>A0ABV1CXG3_9FIRM</name>
<evidence type="ECO:0000256" key="12">
    <source>
        <dbReference type="ARBA" id="ARBA00035120"/>
    </source>
</evidence>
<organism evidence="16 17">
    <name type="scientific">Megasphaera intestinihominis</name>
    <dbReference type="NCBI Taxonomy" id="3133159"/>
    <lineage>
        <taxon>Bacteria</taxon>
        <taxon>Bacillati</taxon>
        <taxon>Bacillota</taxon>
        <taxon>Negativicutes</taxon>
        <taxon>Veillonellales</taxon>
        <taxon>Veillonellaceae</taxon>
        <taxon>Megasphaera</taxon>
    </lineage>
</organism>
<keyword evidence="10 15" id="KW-0472">Membrane</keyword>
<reference evidence="16 17" key="1">
    <citation type="submission" date="2024-03" db="EMBL/GenBank/DDBJ databases">
        <title>Human intestinal bacterial collection.</title>
        <authorList>
            <person name="Pauvert C."/>
            <person name="Hitch T.C.A."/>
            <person name="Clavel T."/>
        </authorList>
    </citation>
    <scope>NUCLEOTIDE SEQUENCE [LARGE SCALE GENOMIC DNA]</scope>
    <source>
        <strain evidence="16 17">CLA-AA-H81</strain>
    </source>
</reference>
<evidence type="ECO:0000256" key="6">
    <source>
        <dbReference type="ARBA" id="ARBA00022723"/>
    </source>
</evidence>
<keyword evidence="2" id="KW-0813">Transport</keyword>
<evidence type="ECO:0000256" key="5">
    <source>
        <dbReference type="ARBA" id="ARBA00022692"/>
    </source>
</evidence>
<accession>A0ABV1CXG3</accession>
<evidence type="ECO:0000256" key="3">
    <source>
        <dbReference type="ARBA" id="ARBA00022475"/>
    </source>
</evidence>
<feature type="transmembrane region" description="Helical" evidence="15">
    <location>
        <begin position="32"/>
        <end position="55"/>
    </location>
</feature>
<comment type="caution">
    <text evidence="16">The sequence shown here is derived from an EMBL/GenBank/DDBJ whole genome shotgun (WGS) entry which is preliminary data.</text>
</comment>
<keyword evidence="11" id="KW-0407">Ion channel</keyword>